<organism evidence="2 3">
    <name type="scientific">Suilimivivens aceti</name>
    <dbReference type="NCBI Taxonomy" id="2981774"/>
    <lineage>
        <taxon>Bacteria</taxon>
        <taxon>Bacillati</taxon>
        <taxon>Bacillota</taxon>
        <taxon>Clostridia</taxon>
        <taxon>Lachnospirales</taxon>
        <taxon>Lachnospiraceae</taxon>
        <taxon>Suilimivivens</taxon>
    </lineage>
</organism>
<keyword evidence="1" id="KW-1133">Transmembrane helix</keyword>
<reference evidence="2 3" key="1">
    <citation type="journal article" date="2021" name="ISME Commun">
        <title>Automated analysis of genomic sequences facilitates high-throughput and comprehensive description of bacteria.</title>
        <authorList>
            <person name="Hitch T.C.A."/>
        </authorList>
    </citation>
    <scope>NUCLEOTIDE SEQUENCE [LARGE SCALE GENOMIC DNA]</scope>
    <source>
        <strain evidence="2 3">Sanger_18</strain>
    </source>
</reference>
<dbReference type="Proteomes" id="UP001652432">
    <property type="component" value="Unassembled WGS sequence"/>
</dbReference>
<evidence type="ECO:0000313" key="3">
    <source>
        <dbReference type="Proteomes" id="UP001652432"/>
    </source>
</evidence>
<dbReference type="RefSeq" id="WP_262573259.1">
    <property type="nucleotide sequence ID" value="NZ_JAOQKJ010000002.1"/>
</dbReference>
<evidence type="ECO:0000313" key="2">
    <source>
        <dbReference type="EMBL" id="MCU6743505.1"/>
    </source>
</evidence>
<feature type="transmembrane region" description="Helical" evidence="1">
    <location>
        <begin position="29"/>
        <end position="49"/>
    </location>
</feature>
<feature type="transmembrane region" description="Helical" evidence="1">
    <location>
        <begin position="76"/>
        <end position="98"/>
    </location>
</feature>
<gene>
    <name evidence="2" type="ORF">OCV77_03130</name>
</gene>
<dbReference type="EMBL" id="JAOQKJ010000002">
    <property type="protein sequence ID" value="MCU6743505.1"/>
    <property type="molecule type" value="Genomic_DNA"/>
</dbReference>
<keyword evidence="1" id="KW-0812">Transmembrane</keyword>
<name>A0ABT2SZS3_9FIRM</name>
<evidence type="ECO:0000256" key="1">
    <source>
        <dbReference type="SAM" id="Phobius"/>
    </source>
</evidence>
<accession>A0ABT2SZS3</accession>
<protein>
    <submittedName>
        <fullName evidence="2">DUF4179 domain-containing protein</fullName>
    </submittedName>
</protein>
<keyword evidence="1" id="KW-0472">Membrane</keyword>
<keyword evidence="3" id="KW-1185">Reference proteome</keyword>
<comment type="caution">
    <text evidence="2">The sequence shown here is derived from an EMBL/GenBank/DDBJ whole genome shotgun (WGS) entry which is preliminary data.</text>
</comment>
<sequence length="123" mass="13842">MRSNEERIAEVKRRIEKREREERLHRSRITGICAVAASLVLIICLSFFIPDAASRNRNNSYSNYDMAASIFGNSEALGYIAIGLLAFLLGICVTILCFRIRLLDGQSQDTEDKKGDREDGADQ</sequence>
<proteinExistence type="predicted"/>